<dbReference type="EMBL" id="FNEE01000021">
    <property type="protein sequence ID" value="SDK84102.1"/>
    <property type="molecule type" value="Genomic_DNA"/>
</dbReference>
<protein>
    <submittedName>
        <fullName evidence="1">Uncharacterized protein</fullName>
    </submittedName>
</protein>
<evidence type="ECO:0000313" key="2">
    <source>
        <dbReference type="Proteomes" id="UP000198894"/>
    </source>
</evidence>
<organism evidence="1 2">
    <name type="scientific">Mesorhizobium muleiense</name>
    <dbReference type="NCBI Taxonomy" id="1004279"/>
    <lineage>
        <taxon>Bacteria</taxon>
        <taxon>Pseudomonadati</taxon>
        <taxon>Pseudomonadota</taxon>
        <taxon>Alphaproteobacteria</taxon>
        <taxon>Hyphomicrobiales</taxon>
        <taxon>Phyllobacteriaceae</taxon>
        <taxon>Mesorhizobium</taxon>
    </lineage>
</organism>
<evidence type="ECO:0000313" key="1">
    <source>
        <dbReference type="EMBL" id="SDK84102.1"/>
    </source>
</evidence>
<name>A0A1G9F6U1_9HYPH</name>
<sequence length="62" mass="6712">MISGRIALLVPATCNAKTRDLTRISAAMIYIERSKLLAAAATRTILEKLIFGLAQLEVPLLS</sequence>
<accession>A0A1G9F6U1</accession>
<reference evidence="2" key="1">
    <citation type="submission" date="2016-10" db="EMBL/GenBank/DDBJ databases">
        <authorList>
            <person name="Varghese N."/>
            <person name="Submissions S."/>
        </authorList>
    </citation>
    <scope>NUCLEOTIDE SEQUENCE [LARGE SCALE GENOMIC DNA]</scope>
    <source>
        <strain evidence="2">CGMCC 1.11022</strain>
    </source>
</reference>
<dbReference type="Proteomes" id="UP000198894">
    <property type="component" value="Unassembled WGS sequence"/>
</dbReference>
<proteinExistence type="predicted"/>
<dbReference type="AlphaFoldDB" id="A0A1G9F6U1"/>
<gene>
    <name evidence="1" type="ORF">SAMN05428953_12190</name>
</gene>
<keyword evidence="2" id="KW-1185">Reference proteome</keyword>
<dbReference type="RefSeq" id="WP_091598714.1">
    <property type="nucleotide sequence ID" value="NZ_FNEE01000021.1"/>
</dbReference>